<dbReference type="Proteomes" id="UP000789941">
    <property type="component" value="Unassembled WGS sequence"/>
</dbReference>
<gene>
    <name evidence="10" type="ORF">LFW2832_00484</name>
</gene>
<reference evidence="10 11" key="1">
    <citation type="submission" date="2019-08" db="EMBL/GenBank/DDBJ databases">
        <authorList>
            <person name="Vazquez-Campos X."/>
        </authorList>
    </citation>
    <scope>NUCLEOTIDE SEQUENCE [LARGE SCALE GENOMIC DNA]</scope>
    <source>
        <strain evidence="10">LFW-283_2</strain>
    </source>
</reference>
<evidence type="ECO:0000256" key="1">
    <source>
        <dbReference type="ARBA" id="ARBA00004651"/>
    </source>
</evidence>
<protein>
    <submittedName>
        <fullName evidence="10">MacB-like periplasmic core domain protein</fullName>
    </submittedName>
</protein>
<evidence type="ECO:0000313" key="10">
    <source>
        <dbReference type="EMBL" id="VVC03719.1"/>
    </source>
</evidence>
<feature type="transmembrane region" description="Helical" evidence="7">
    <location>
        <begin position="372"/>
        <end position="392"/>
    </location>
</feature>
<dbReference type="InterPro" id="IPR003838">
    <property type="entry name" value="ABC3_permease_C"/>
</dbReference>
<dbReference type="Pfam" id="PF12704">
    <property type="entry name" value="MacB_PCD"/>
    <property type="match status" value="1"/>
</dbReference>
<keyword evidence="4 7" id="KW-1133">Transmembrane helix</keyword>
<dbReference type="Pfam" id="PF02687">
    <property type="entry name" value="FtsX"/>
    <property type="match status" value="1"/>
</dbReference>
<dbReference type="EMBL" id="CABMJJ010000009">
    <property type="protein sequence ID" value="VVC03719.1"/>
    <property type="molecule type" value="Genomic_DNA"/>
</dbReference>
<dbReference type="PANTHER" id="PTHR30572:SF4">
    <property type="entry name" value="ABC TRANSPORTER PERMEASE YTRF"/>
    <property type="match status" value="1"/>
</dbReference>
<comment type="caution">
    <text evidence="10">The sequence shown here is derived from an EMBL/GenBank/DDBJ whole genome shotgun (WGS) entry which is preliminary data.</text>
</comment>
<feature type="transmembrane region" description="Helical" evidence="7">
    <location>
        <begin position="21"/>
        <end position="41"/>
    </location>
</feature>
<feature type="domain" description="MacB-like periplasmic core" evidence="9">
    <location>
        <begin position="22"/>
        <end position="249"/>
    </location>
</feature>
<evidence type="ECO:0000256" key="7">
    <source>
        <dbReference type="SAM" id="Phobius"/>
    </source>
</evidence>
<feature type="transmembrane region" description="Helical" evidence="7">
    <location>
        <begin position="284"/>
        <end position="312"/>
    </location>
</feature>
<evidence type="ECO:0000259" key="8">
    <source>
        <dbReference type="Pfam" id="PF02687"/>
    </source>
</evidence>
<dbReference type="AlphaFoldDB" id="A0A5E4LQL9"/>
<feature type="domain" description="ABC3 transporter permease C-terminal" evidence="8">
    <location>
        <begin position="290"/>
        <end position="402"/>
    </location>
</feature>
<evidence type="ECO:0000256" key="5">
    <source>
        <dbReference type="ARBA" id="ARBA00023136"/>
    </source>
</evidence>
<keyword evidence="5 7" id="KW-0472">Membrane</keyword>
<keyword evidence="3 7" id="KW-0812">Transmembrane</keyword>
<evidence type="ECO:0000259" key="9">
    <source>
        <dbReference type="Pfam" id="PF12704"/>
    </source>
</evidence>
<evidence type="ECO:0000256" key="6">
    <source>
        <dbReference type="ARBA" id="ARBA00038076"/>
    </source>
</evidence>
<comment type="subcellular location">
    <subcellularLocation>
        <location evidence="1">Cell membrane</location>
        <topology evidence="1">Multi-pass membrane protein</topology>
    </subcellularLocation>
</comment>
<evidence type="ECO:0000313" key="11">
    <source>
        <dbReference type="Proteomes" id="UP000789941"/>
    </source>
</evidence>
<dbReference type="InterPro" id="IPR025857">
    <property type="entry name" value="MacB_PCD"/>
</dbReference>
<dbReference type="GO" id="GO:0022857">
    <property type="term" value="F:transmembrane transporter activity"/>
    <property type="evidence" value="ECO:0007669"/>
    <property type="project" value="TreeGrafter"/>
</dbReference>
<dbReference type="InterPro" id="IPR050250">
    <property type="entry name" value="Macrolide_Exporter_MacB"/>
</dbReference>
<accession>A0A5E4LQL9</accession>
<proteinExistence type="inferred from homology"/>
<feature type="transmembrane region" description="Helical" evidence="7">
    <location>
        <begin position="332"/>
        <end position="360"/>
    </location>
</feature>
<keyword evidence="2" id="KW-1003">Cell membrane</keyword>
<evidence type="ECO:0000256" key="2">
    <source>
        <dbReference type="ARBA" id="ARBA00022475"/>
    </source>
</evidence>
<organism evidence="10 11">
    <name type="scientific">Candidatus Bilamarchaeum dharawalense</name>
    <dbReference type="NCBI Taxonomy" id="2885759"/>
    <lineage>
        <taxon>Archaea</taxon>
        <taxon>Candidatus Micrarchaeota</taxon>
        <taxon>Candidatus Micrarchaeia</taxon>
        <taxon>Candidatus Anstonellales</taxon>
        <taxon>Candidatus Bilamarchaeaceae</taxon>
        <taxon>Candidatus Bilamarchaeum</taxon>
    </lineage>
</organism>
<evidence type="ECO:0000256" key="4">
    <source>
        <dbReference type="ARBA" id="ARBA00022989"/>
    </source>
</evidence>
<comment type="similarity">
    <text evidence="6">Belongs to the ABC-4 integral membrane protein family.</text>
</comment>
<name>A0A5E4LQL9_9ARCH</name>
<sequence>MNLQDIIVYAIRSLKTTSLRSYLTIIGIVIGVIAVVVIISISEGVQRDINSQLSAFGTDKMFVVPSIAGSGGRGFSGGSPLQGATLGKLFQRDVDSVSSIAGIKSVGRVVYGRSSLAFRGKELTATIYGTDSIFFEQWRDYLTLESGRFFSDNEKRVVVLGYSAAKDTFGKDELSVGSVFQINGKDYRVVGVLKKIGTSLSAADDSSIYIPYEDGREEFVNQLSKNEVQMIGIQLADGYQSSDLQGIIEQKIASNHKLKVDDADFMVISSDYINQTIGSLLGTLSLFLLFITLIATFVGGIGIMNTMFMGVLERVREIGILKAVGATEFDILALFIAESSIIGFIGGIIGLVVGLAILYVAGQFGVPFWVRLRIFAFAFFFSTFVGMIAGLIPARQAAKMDPVDALRYE</sequence>
<dbReference type="GO" id="GO:0005886">
    <property type="term" value="C:plasma membrane"/>
    <property type="evidence" value="ECO:0007669"/>
    <property type="project" value="UniProtKB-SubCell"/>
</dbReference>
<dbReference type="PANTHER" id="PTHR30572">
    <property type="entry name" value="MEMBRANE COMPONENT OF TRANSPORTER-RELATED"/>
    <property type="match status" value="1"/>
</dbReference>
<evidence type="ECO:0000256" key="3">
    <source>
        <dbReference type="ARBA" id="ARBA00022692"/>
    </source>
</evidence>